<dbReference type="Gene3D" id="3.30.710.10">
    <property type="entry name" value="Potassium Channel Kv1.1, Chain A"/>
    <property type="match status" value="1"/>
</dbReference>
<organism evidence="2 3">
    <name type="scientific">Pristionchus pacificus</name>
    <name type="common">Parasitic nematode worm</name>
    <dbReference type="NCBI Taxonomy" id="54126"/>
    <lineage>
        <taxon>Eukaryota</taxon>
        <taxon>Metazoa</taxon>
        <taxon>Ecdysozoa</taxon>
        <taxon>Nematoda</taxon>
        <taxon>Chromadorea</taxon>
        <taxon>Rhabditida</taxon>
        <taxon>Rhabditina</taxon>
        <taxon>Diplogasteromorpha</taxon>
        <taxon>Diplogasteroidea</taxon>
        <taxon>Neodiplogasteridae</taxon>
        <taxon>Pristionchus</taxon>
    </lineage>
</organism>
<dbReference type="InterPro" id="IPR000210">
    <property type="entry name" value="BTB/POZ_dom"/>
</dbReference>
<dbReference type="CDD" id="cd00121">
    <property type="entry name" value="MATH"/>
    <property type="match status" value="1"/>
</dbReference>
<evidence type="ECO:0000313" key="2">
    <source>
        <dbReference type="EnsemblMetazoa" id="PPA32283.1"/>
    </source>
</evidence>
<dbReference type="Proteomes" id="UP000005239">
    <property type="component" value="Unassembled WGS sequence"/>
</dbReference>
<dbReference type="Gene3D" id="2.60.210.10">
    <property type="entry name" value="Apoptosis, Tumor Necrosis Factor Receptor Associated Protein 2, Chain A"/>
    <property type="match status" value="1"/>
</dbReference>
<name>A0A2A6BMZ4_PRIPA</name>
<keyword evidence="3" id="KW-1185">Reference proteome</keyword>
<dbReference type="OrthoDB" id="5779963at2759"/>
<dbReference type="InterPro" id="IPR008974">
    <property type="entry name" value="TRAF-like"/>
</dbReference>
<dbReference type="SMART" id="SM00061">
    <property type="entry name" value="MATH"/>
    <property type="match status" value="1"/>
</dbReference>
<evidence type="ECO:0000313" key="3">
    <source>
        <dbReference type="Proteomes" id="UP000005239"/>
    </source>
</evidence>
<dbReference type="SMART" id="SM00225">
    <property type="entry name" value="BTB"/>
    <property type="match status" value="1"/>
</dbReference>
<accession>A0A8R1UL71</accession>
<protein>
    <submittedName>
        <fullName evidence="2">MATH domain-containing protein</fullName>
    </submittedName>
</protein>
<feature type="region of interest" description="Disordered" evidence="1">
    <location>
        <begin position="288"/>
        <end position="310"/>
    </location>
</feature>
<dbReference type="PANTHER" id="PTHR47022">
    <property type="entry name" value="BTB AND MATH DOMAIN-CONTAINING PROTEIN 36-RELATED"/>
    <property type="match status" value="1"/>
</dbReference>
<dbReference type="SUPFAM" id="SSF54695">
    <property type="entry name" value="POZ domain"/>
    <property type="match status" value="1"/>
</dbReference>
<gene>
    <name evidence="2" type="primary">WBGene00205144</name>
</gene>
<dbReference type="SUPFAM" id="SSF49599">
    <property type="entry name" value="TRAF domain-like"/>
    <property type="match status" value="1"/>
</dbReference>
<sequence>ARAISTPDPNLPDHIFNWTIPNIDSLDDKGRESPPHKVKGLPWYVRVRTEHSDRTKNMKHLSLYLYCGETNDSTVWYADATADFTVCNRNEALSVNEKFSYRFRAGLVNSGYAVIYPWNDLMDTRKGFVKDNMLTVQICLKVLLVRGVRDPPTLRDFTQPLANLSDGTLTIEGKKLYINKQLFSSIHINSYQLIHINKQDFLELLHVLYSPSAKPLNATTCPAVLKLADQFQFKAALSHVERFIVENKDIPKSTLLKWTDQYNLFDAQNACMAHFKKADDIKVIQATSERGKSNEETAHANRHAPLAYAN</sequence>
<dbReference type="Pfam" id="PF22486">
    <property type="entry name" value="MATH_2"/>
    <property type="match status" value="1"/>
</dbReference>
<dbReference type="Pfam" id="PF00651">
    <property type="entry name" value="BTB"/>
    <property type="match status" value="1"/>
</dbReference>
<dbReference type="InterPro" id="IPR011333">
    <property type="entry name" value="SKP1/BTB/POZ_sf"/>
</dbReference>
<dbReference type="PANTHER" id="PTHR47022:SF1">
    <property type="entry name" value="BTB AND MATH DOMAIN-CONTAINING PROTEIN 36-RELATED"/>
    <property type="match status" value="1"/>
</dbReference>
<dbReference type="AlphaFoldDB" id="A0A2A6BMZ4"/>
<accession>A0A2A6BMZ4</accession>
<dbReference type="InterPro" id="IPR002083">
    <property type="entry name" value="MATH/TRAF_dom"/>
</dbReference>
<dbReference type="EnsemblMetazoa" id="PPA32283.1">
    <property type="protein sequence ID" value="PPA32283.1"/>
    <property type="gene ID" value="WBGene00205144"/>
</dbReference>
<proteinExistence type="predicted"/>
<reference evidence="2" key="2">
    <citation type="submission" date="2022-06" db="UniProtKB">
        <authorList>
            <consortium name="EnsemblMetazoa"/>
        </authorList>
    </citation>
    <scope>IDENTIFICATION</scope>
    <source>
        <strain evidence="2">PS312</strain>
    </source>
</reference>
<evidence type="ECO:0000256" key="1">
    <source>
        <dbReference type="SAM" id="MobiDB-lite"/>
    </source>
</evidence>
<feature type="compositionally biased region" description="Basic and acidic residues" evidence="1">
    <location>
        <begin position="289"/>
        <end position="299"/>
    </location>
</feature>
<dbReference type="PROSITE" id="PS50144">
    <property type="entry name" value="MATH"/>
    <property type="match status" value="1"/>
</dbReference>
<reference evidence="3" key="1">
    <citation type="journal article" date="2008" name="Nat. Genet.">
        <title>The Pristionchus pacificus genome provides a unique perspective on nematode lifestyle and parasitism.</title>
        <authorList>
            <person name="Dieterich C."/>
            <person name="Clifton S.W."/>
            <person name="Schuster L.N."/>
            <person name="Chinwalla A."/>
            <person name="Delehaunty K."/>
            <person name="Dinkelacker I."/>
            <person name="Fulton L."/>
            <person name="Fulton R."/>
            <person name="Godfrey J."/>
            <person name="Minx P."/>
            <person name="Mitreva M."/>
            <person name="Roeseler W."/>
            <person name="Tian H."/>
            <person name="Witte H."/>
            <person name="Yang S.P."/>
            <person name="Wilson R.K."/>
            <person name="Sommer R.J."/>
        </authorList>
    </citation>
    <scope>NUCLEOTIDE SEQUENCE [LARGE SCALE GENOMIC DNA]</scope>
    <source>
        <strain evidence="3">PS312</strain>
    </source>
</reference>